<dbReference type="AlphaFoldDB" id="A0A8E3SCA7"/>
<evidence type="ECO:0000256" key="8">
    <source>
        <dbReference type="ARBA" id="ARBA00023136"/>
    </source>
</evidence>
<organism evidence="10 11">
    <name type="scientific">Mergibacter septicus</name>
    <dbReference type="NCBI Taxonomy" id="221402"/>
    <lineage>
        <taxon>Bacteria</taxon>
        <taxon>Pseudomonadati</taxon>
        <taxon>Pseudomonadota</taxon>
        <taxon>Gammaproteobacteria</taxon>
        <taxon>Pasteurellales</taxon>
        <taxon>Pasteurellaceae</taxon>
        <taxon>Mergibacter</taxon>
    </lineage>
</organism>
<keyword evidence="7" id="KW-1133">Transmembrane helix</keyword>
<evidence type="ECO:0000256" key="7">
    <source>
        <dbReference type="ARBA" id="ARBA00022989"/>
    </source>
</evidence>
<gene>
    <name evidence="10" type="ORF">CEP48_08010</name>
</gene>
<evidence type="ECO:0000313" key="10">
    <source>
        <dbReference type="EMBL" id="QDJ15365.1"/>
    </source>
</evidence>
<comment type="subcellular location">
    <subcellularLocation>
        <location evidence="2">Cell inner membrane</location>
        <topology evidence="2">Multi-pass membrane protein</topology>
    </subcellularLocation>
</comment>
<dbReference type="GO" id="GO:0005886">
    <property type="term" value="C:plasma membrane"/>
    <property type="evidence" value="ECO:0007669"/>
    <property type="project" value="UniProtKB-SubCell"/>
</dbReference>
<evidence type="ECO:0000256" key="9">
    <source>
        <dbReference type="ARBA" id="ARBA00023244"/>
    </source>
</evidence>
<keyword evidence="11" id="KW-1185">Reference proteome</keyword>
<evidence type="ECO:0000256" key="1">
    <source>
        <dbReference type="ARBA" id="ARBA00002962"/>
    </source>
</evidence>
<keyword evidence="8" id="KW-0472">Membrane</keyword>
<evidence type="ECO:0000313" key="11">
    <source>
        <dbReference type="Proteomes" id="UP000955338"/>
    </source>
</evidence>
<evidence type="ECO:0000256" key="3">
    <source>
        <dbReference type="ARBA" id="ARBA00004744"/>
    </source>
</evidence>
<reference evidence="10" key="1">
    <citation type="submission" date="2017-06" db="EMBL/GenBank/DDBJ databases">
        <title>Genome sequencing of pathogenic and non-pathogenic strains within Bisgaard taxon 40.</title>
        <authorList>
            <person name="Ladner J.T."/>
            <person name="Lovett S.P."/>
            <person name="Koroleva G."/>
            <person name="Lorch J.M."/>
        </authorList>
    </citation>
    <scope>NUCLEOTIDE SEQUENCE</scope>
    <source>
        <strain evidence="10">27576-1-I1</strain>
    </source>
</reference>
<comment type="pathway">
    <text evidence="3">Porphyrin-containing compound metabolism; protoheme biosynthesis.</text>
</comment>
<evidence type="ECO:0000256" key="5">
    <source>
        <dbReference type="ARBA" id="ARBA00022519"/>
    </source>
</evidence>
<dbReference type="SUPFAM" id="SSF48452">
    <property type="entry name" value="TPR-like"/>
    <property type="match status" value="1"/>
</dbReference>
<dbReference type="RefSeq" id="WP_261920125.1">
    <property type="nucleotide sequence ID" value="NZ_CP022011.1"/>
</dbReference>
<dbReference type="GO" id="GO:0042168">
    <property type="term" value="P:heme metabolic process"/>
    <property type="evidence" value="ECO:0007669"/>
    <property type="project" value="InterPro"/>
</dbReference>
<dbReference type="UniPathway" id="UPA00252"/>
<keyword evidence="5" id="KW-0997">Cell inner membrane</keyword>
<accession>A0A8E3SCA7</accession>
<name>A0A8E3SCA7_9PAST</name>
<keyword evidence="4" id="KW-1003">Cell membrane</keyword>
<proteinExistence type="predicted"/>
<dbReference type="EMBL" id="CP022011">
    <property type="protein sequence ID" value="QDJ15365.1"/>
    <property type="molecule type" value="Genomic_DNA"/>
</dbReference>
<dbReference type="Proteomes" id="UP000955338">
    <property type="component" value="Chromosome"/>
</dbReference>
<evidence type="ECO:0000256" key="6">
    <source>
        <dbReference type="ARBA" id="ARBA00022692"/>
    </source>
</evidence>
<dbReference type="NCBIfam" id="TIGR00540">
    <property type="entry name" value="TPR_hemY_coli"/>
    <property type="match status" value="1"/>
</dbReference>
<dbReference type="InterPro" id="IPR011990">
    <property type="entry name" value="TPR-like_helical_dom_sf"/>
</dbReference>
<keyword evidence="9" id="KW-0627">Porphyrin biosynthesis</keyword>
<dbReference type="GO" id="GO:0006779">
    <property type="term" value="P:porphyrin-containing compound biosynthetic process"/>
    <property type="evidence" value="ECO:0007669"/>
    <property type="project" value="UniProtKB-KW"/>
</dbReference>
<comment type="function">
    <text evidence="1">Involved in a late step of protoheme IX synthesis.</text>
</comment>
<dbReference type="InterPro" id="IPR005254">
    <property type="entry name" value="Heme_biosyn_assoc_TPR_pro"/>
</dbReference>
<evidence type="ECO:0000256" key="4">
    <source>
        <dbReference type="ARBA" id="ARBA00022475"/>
    </source>
</evidence>
<dbReference type="InterPro" id="IPR010817">
    <property type="entry name" value="HemY_N"/>
</dbReference>
<dbReference type="Pfam" id="PF07219">
    <property type="entry name" value="HemY_N"/>
    <property type="match status" value="1"/>
</dbReference>
<sequence>MFRLLFLMLILLAGFIVGPYISDQQGYVLILTQNTRIEMSFVTLIIIFVIVLALIYGIELILTRIRYWSSNTYNWFSNRKRRKAQQQTVEGLLHMHEGNYAKAEKLISKSAKHAEAPVLNFIKAAEAAQQRNDEFSANQYLMEATEIAGTDNLTLELARTRIFLMQKKLPSARTSIDSLLVLAPKNAEVLKLAITIYQQSSAFAALDKILPNIERGGIFTAVEMTRLEHQVIDGLLNEIMNEESSDGLLKWWEAQSKARRNDLYTRIRVIHYLLDTQDDESAYTLILETIKKVQLEINIDDLLVEIARLQVEDSSKLIKQLEKYTAKFKGSVVTESLFNRALGYLYARNNQFEHARTAFKTVLSLGQTEPYDYTMAAYIAEQLKNDDEAHQIRQISLQQAMKINNQDLKSAQKLDQQEAK</sequence>
<evidence type="ECO:0000256" key="2">
    <source>
        <dbReference type="ARBA" id="ARBA00004429"/>
    </source>
</evidence>
<keyword evidence="6" id="KW-0812">Transmembrane</keyword>
<dbReference type="Gene3D" id="1.25.40.10">
    <property type="entry name" value="Tetratricopeptide repeat domain"/>
    <property type="match status" value="2"/>
</dbReference>
<protein>
    <submittedName>
        <fullName evidence="10">Heme biosynthesis protein HemY</fullName>
    </submittedName>
</protein>